<gene>
    <name evidence="3" type="ORF">TBIB3V08_LOCUS8590</name>
</gene>
<organism evidence="3">
    <name type="scientific">Timema bartmani</name>
    <dbReference type="NCBI Taxonomy" id="61472"/>
    <lineage>
        <taxon>Eukaryota</taxon>
        <taxon>Metazoa</taxon>
        <taxon>Ecdysozoa</taxon>
        <taxon>Arthropoda</taxon>
        <taxon>Hexapoda</taxon>
        <taxon>Insecta</taxon>
        <taxon>Pterygota</taxon>
        <taxon>Neoptera</taxon>
        <taxon>Polyneoptera</taxon>
        <taxon>Phasmatodea</taxon>
        <taxon>Timematodea</taxon>
        <taxon>Timematoidea</taxon>
        <taxon>Timematidae</taxon>
        <taxon>Timema</taxon>
    </lineage>
</organism>
<feature type="region of interest" description="Disordered" evidence="1">
    <location>
        <begin position="460"/>
        <end position="500"/>
    </location>
</feature>
<dbReference type="Gene3D" id="3.60.40.10">
    <property type="entry name" value="PPM-type phosphatase domain"/>
    <property type="match status" value="1"/>
</dbReference>
<accession>A0A7R9F3A9</accession>
<proteinExistence type="predicted"/>
<feature type="region of interest" description="Disordered" evidence="1">
    <location>
        <begin position="65"/>
        <end position="89"/>
    </location>
</feature>
<reference evidence="3" key="1">
    <citation type="submission" date="2020-11" db="EMBL/GenBank/DDBJ databases">
        <authorList>
            <person name="Tran Van P."/>
        </authorList>
    </citation>
    <scope>NUCLEOTIDE SEQUENCE</scope>
</reference>
<feature type="domain" description="PPM-type phosphatase" evidence="2">
    <location>
        <begin position="119"/>
        <end position="401"/>
    </location>
</feature>
<dbReference type="InterPro" id="IPR001932">
    <property type="entry name" value="PPM-type_phosphatase-like_dom"/>
</dbReference>
<dbReference type="GO" id="GO:0004722">
    <property type="term" value="F:protein serine/threonine phosphatase activity"/>
    <property type="evidence" value="ECO:0007669"/>
    <property type="project" value="InterPro"/>
</dbReference>
<dbReference type="SMART" id="SM00332">
    <property type="entry name" value="PP2Cc"/>
    <property type="match status" value="1"/>
</dbReference>
<name>A0A7R9F3A9_9NEOP</name>
<dbReference type="PROSITE" id="PS51746">
    <property type="entry name" value="PPM_2"/>
    <property type="match status" value="1"/>
</dbReference>
<sequence>MAKGSLVIVPHQVEDLRAEESGGYSLTSDLCRDQLGCILSATAVGHVPSKPADHCRRCCQQKDCKGGARQAPSFPAERRSASLRAGDPADSRGRFASCRYRALKVEATAAAAPYDGECRVCSAGSISGVGGKPVLSSLVFIPCGRFAVSRLVFRARLRGAAPRESKDLSIKMFDYGIDVSPVTVRKVLVKEGRVRPTNLVAPNIRNGLVDWTELLTGTGPGVKEWKAMSLTREHKPESKLEQERIYKSGGKVVLKAGVPRVVWNRPRRGHQGPVRRSTPIDEIPFLSVARSLGDLWSYHPESNQFVVSPVPDVMAFKVNTNTYRCLILGTDGLWNMLKPSAAVKIVQAANDYNKEQVSLSEKAEQLAMWVNPSKKLVDEALRRWSAIGCRADNTSALTLMLDPARAVQVLCDTLSLGLAVEFDLSKPPNSYIGDTPTTLTSESTYDEEHFLAWINRMQQDDEVSDEEDEEDGSDKGDADMTLLTQSVSKESPPEDGDTEKNMFVDISDPEAMVEGEDNTCPQPSTSSEYVGPSISSEFTDMPLDSLTCKCSSSFTCWEWFEIPGLSDYSRWPGGALDCNQV</sequence>
<dbReference type="PANTHER" id="PTHR47992">
    <property type="entry name" value="PROTEIN PHOSPHATASE"/>
    <property type="match status" value="1"/>
</dbReference>
<evidence type="ECO:0000313" key="3">
    <source>
        <dbReference type="EMBL" id="CAD7446256.1"/>
    </source>
</evidence>
<feature type="compositionally biased region" description="Acidic residues" evidence="1">
    <location>
        <begin position="460"/>
        <end position="472"/>
    </location>
</feature>
<dbReference type="AlphaFoldDB" id="A0A7R9F3A9"/>
<dbReference type="Pfam" id="PF00481">
    <property type="entry name" value="PP2C"/>
    <property type="match status" value="1"/>
</dbReference>
<dbReference type="EMBL" id="OD567864">
    <property type="protein sequence ID" value="CAD7446256.1"/>
    <property type="molecule type" value="Genomic_DNA"/>
</dbReference>
<dbReference type="InterPro" id="IPR036457">
    <property type="entry name" value="PPM-type-like_dom_sf"/>
</dbReference>
<feature type="compositionally biased region" description="Polar residues" evidence="1">
    <location>
        <begin position="519"/>
        <end position="535"/>
    </location>
</feature>
<evidence type="ECO:0000259" key="2">
    <source>
        <dbReference type="PROSITE" id="PS51746"/>
    </source>
</evidence>
<evidence type="ECO:0000256" key="1">
    <source>
        <dbReference type="SAM" id="MobiDB-lite"/>
    </source>
</evidence>
<dbReference type="CDD" id="cd00143">
    <property type="entry name" value="PP2Cc"/>
    <property type="match status" value="1"/>
</dbReference>
<dbReference type="SUPFAM" id="SSF81606">
    <property type="entry name" value="PP2C-like"/>
    <property type="match status" value="1"/>
</dbReference>
<feature type="region of interest" description="Disordered" evidence="1">
    <location>
        <begin position="513"/>
        <end position="535"/>
    </location>
</feature>
<dbReference type="InterPro" id="IPR015655">
    <property type="entry name" value="PP2C"/>
</dbReference>
<protein>
    <recommendedName>
        <fullName evidence="2">PPM-type phosphatase domain-containing protein</fullName>
    </recommendedName>
</protein>